<dbReference type="Proteomes" id="UP000265020">
    <property type="component" value="Unassembled WGS sequence"/>
</dbReference>
<sequence length="479" mass="52902">MAVNIMSGCLLAVCLLGRFLQAFSQGEVFRRPPVASTVFLRPKRANAFLLEEILQGNLERECYEERCNYEEAREVFEDEAKTISFWTQYHGDGNQCLPNPCLHGGNCTNRVGGFFCSCRPPHYGHTCELEPPEEDQEKTKPQYKAPEISECPTQGPGACHQLCTADFHSYRCSCTAGFKLQRDMRSCQPEVQFPCGRIPDANSSVCHHGNCPWQVSLINSSWVELCAGVILGRRSVLTTASCLLRSGDLRPSGFYVQLGNRKVVPVGALFLHQRFQLDQHDFDLALLELTTPLNFGSALIHLCLPSKDFSENILMISGRTGMADRKGRGQNQELLYMPLGECRNQLSVSHPLSNKMFCMRRRKGSGGGSQDTPTTASRNSTGPNGANVTEERLPENSSLSFQNPEPPGGGVCGGLVPGSAVVTMEKGTAFLTGLLMSATSDCDGQVFTKVSRYLNWIRPRLQAAEKHMTAQVSLYPEMR</sequence>
<dbReference type="PROSITE" id="PS00022">
    <property type="entry name" value="EGF_1"/>
    <property type="match status" value="1"/>
</dbReference>
<dbReference type="GO" id="GO:0007596">
    <property type="term" value="P:blood coagulation"/>
    <property type="evidence" value="ECO:0007669"/>
    <property type="project" value="InterPro"/>
</dbReference>
<dbReference type="PROSITE" id="PS50026">
    <property type="entry name" value="EGF_3"/>
    <property type="match status" value="1"/>
</dbReference>
<keyword evidence="8 10" id="KW-1015">Disulfide bond</keyword>
<dbReference type="Ensembl" id="ENSCVAT00000010755.1">
    <property type="protein sequence ID" value="ENSCVAP00000003016.1"/>
    <property type="gene ID" value="ENSCVAG00000004165.1"/>
</dbReference>
<dbReference type="SMART" id="SM00020">
    <property type="entry name" value="Tryp_SPc"/>
    <property type="match status" value="1"/>
</dbReference>
<dbReference type="PANTHER" id="PTHR24278">
    <property type="entry name" value="COAGULATION FACTOR"/>
    <property type="match status" value="1"/>
</dbReference>
<proteinExistence type="predicted"/>
<evidence type="ECO:0000256" key="12">
    <source>
        <dbReference type="SAM" id="SignalP"/>
    </source>
</evidence>
<feature type="domain" description="EGF-like" evidence="13">
    <location>
        <begin position="92"/>
        <end position="128"/>
    </location>
</feature>
<dbReference type="SUPFAM" id="SSF57630">
    <property type="entry name" value="GLA-domain"/>
    <property type="match status" value="1"/>
</dbReference>
<dbReference type="Pfam" id="PF00089">
    <property type="entry name" value="Trypsin"/>
    <property type="match status" value="1"/>
</dbReference>
<dbReference type="InterPro" id="IPR043504">
    <property type="entry name" value="Peptidase_S1_PA_chymotrypsin"/>
</dbReference>
<dbReference type="Gene3D" id="4.10.740.10">
    <property type="entry name" value="Coagulation Factor IX"/>
    <property type="match status" value="1"/>
</dbReference>
<evidence type="ECO:0000259" key="15">
    <source>
        <dbReference type="PROSITE" id="PS50998"/>
    </source>
</evidence>
<dbReference type="GO" id="GO:0005509">
    <property type="term" value="F:calcium ion binding"/>
    <property type="evidence" value="ECO:0007669"/>
    <property type="project" value="InterPro"/>
</dbReference>
<feature type="signal peptide" evidence="12">
    <location>
        <begin position="1"/>
        <end position="24"/>
    </location>
</feature>
<dbReference type="OMA" id="RTITFWA"/>
<feature type="domain" description="Peptidase S1" evidence="14">
    <location>
        <begin position="198"/>
        <end position="462"/>
    </location>
</feature>
<dbReference type="InterPro" id="IPR000742">
    <property type="entry name" value="EGF"/>
</dbReference>
<dbReference type="GO" id="GO:0006508">
    <property type="term" value="P:proteolysis"/>
    <property type="evidence" value="ECO:0007669"/>
    <property type="project" value="UniProtKB-KW"/>
</dbReference>
<dbReference type="SUPFAM" id="SSF57196">
    <property type="entry name" value="EGF/Laminin"/>
    <property type="match status" value="1"/>
</dbReference>
<reference evidence="16" key="2">
    <citation type="submission" date="2025-09" db="UniProtKB">
        <authorList>
            <consortium name="Ensembl"/>
        </authorList>
    </citation>
    <scope>IDENTIFICATION</scope>
</reference>
<dbReference type="SMART" id="SM00069">
    <property type="entry name" value="GLA"/>
    <property type="match status" value="1"/>
</dbReference>
<keyword evidence="2" id="KW-0301">Gamma-carboxyglutamic acid</keyword>
<reference evidence="16" key="1">
    <citation type="submission" date="2025-08" db="UniProtKB">
        <authorList>
            <consortium name="Ensembl"/>
        </authorList>
    </citation>
    <scope>IDENTIFICATION</scope>
</reference>
<dbReference type="GeneTree" id="ENSGT00940000154505"/>
<evidence type="ECO:0000256" key="8">
    <source>
        <dbReference type="ARBA" id="ARBA00023157"/>
    </source>
</evidence>
<dbReference type="InterPro" id="IPR000294">
    <property type="entry name" value="GLA_domain"/>
</dbReference>
<accession>A0A3Q2CDG8</accession>
<dbReference type="CDD" id="cd00054">
    <property type="entry name" value="EGF_CA"/>
    <property type="match status" value="1"/>
</dbReference>
<evidence type="ECO:0000259" key="14">
    <source>
        <dbReference type="PROSITE" id="PS50240"/>
    </source>
</evidence>
<evidence type="ECO:0000256" key="5">
    <source>
        <dbReference type="ARBA" id="ARBA00022670"/>
    </source>
</evidence>
<name>A0A3Q2CDG8_CYPVA</name>
<evidence type="ECO:0000256" key="2">
    <source>
        <dbReference type="ARBA" id="ARBA00022479"/>
    </source>
</evidence>
<dbReference type="PROSITE" id="PS01187">
    <property type="entry name" value="EGF_CA"/>
    <property type="match status" value="1"/>
</dbReference>
<evidence type="ECO:0000256" key="3">
    <source>
        <dbReference type="ARBA" id="ARBA00022525"/>
    </source>
</evidence>
<dbReference type="PANTHER" id="PTHR24278:SF35">
    <property type="entry name" value="PROTEIN Z, VITAMIN K-DEPENDENT PLASMA GLYCOPROTEIN B"/>
    <property type="match status" value="1"/>
</dbReference>
<evidence type="ECO:0000256" key="11">
    <source>
        <dbReference type="SAM" id="MobiDB-lite"/>
    </source>
</evidence>
<dbReference type="PROSITE" id="PS00010">
    <property type="entry name" value="ASX_HYDROXYL"/>
    <property type="match status" value="1"/>
</dbReference>
<dbReference type="InterPro" id="IPR001881">
    <property type="entry name" value="EGF-like_Ca-bd_dom"/>
</dbReference>
<dbReference type="InterPro" id="IPR017857">
    <property type="entry name" value="Coagulation_fac-like_Gla_dom"/>
</dbReference>
<evidence type="ECO:0000313" key="16">
    <source>
        <dbReference type="Ensembl" id="ENSCVAP00000003016.1"/>
    </source>
</evidence>
<dbReference type="PRINTS" id="PR00001">
    <property type="entry name" value="GLABLOOD"/>
</dbReference>
<organism evidence="16 17">
    <name type="scientific">Cyprinodon variegatus</name>
    <name type="common">Sheepshead minnow</name>
    <dbReference type="NCBI Taxonomy" id="28743"/>
    <lineage>
        <taxon>Eukaryota</taxon>
        <taxon>Metazoa</taxon>
        <taxon>Chordata</taxon>
        <taxon>Craniata</taxon>
        <taxon>Vertebrata</taxon>
        <taxon>Euteleostomi</taxon>
        <taxon>Actinopterygii</taxon>
        <taxon>Neopterygii</taxon>
        <taxon>Teleostei</taxon>
        <taxon>Neoteleostei</taxon>
        <taxon>Acanthomorphata</taxon>
        <taxon>Ovalentaria</taxon>
        <taxon>Atherinomorphae</taxon>
        <taxon>Cyprinodontiformes</taxon>
        <taxon>Cyprinodontidae</taxon>
        <taxon>Cyprinodon</taxon>
    </lineage>
</organism>
<dbReference type="STRING" id="28743.ENSCVAP00000003016"/>
<feature type="domain" description="Gla" evidence="15">
    <location>
        <begin position="45"/>
        <end position="91"/>
    </location>
</feature>
<dbReference type="Gene3D" id="2.40.10.10">
    <property type="entry name" value="Trypsin-like serine proteases"/>
    <property type="match status" value="1"/>
</dbReference>
<dbReference type="GO" id="GO:0005615">
    <property type="term" value="C:extracellular space"/>
    <property type="evidence" value="ECO:0007669"/>
    <property type="project" value="TreeGrafter"/>
</dbReference>
<keyword evidence="9" id="KW-0325">Glycoprotein</keyword>
<comment type="caution">
    <text evidence="10">Lacks conserved residue(s) required for the propagation of feature annotation.</text>
</comment>
<feature type="chain" id="PRO_5018730287" evidence="12">
    <location>
        <begin position="25"/>
        <end position="479"/>
    </location>
</feature>
<dbReference type="Pfam" id="PF00594">
    <property type="entry name" value="Gla"/>
    <property type="match status" value="1"/>
</dbReference>
<evidence type="ECO:0000256" key="6">
    <source>
        <dbReference type="ARBA" id="ARBA00022801"/>
    </source>
</evidence>
<dbReference type="InterPro" id="IPR001254">
    <property type="entry name" value="Trypsin_dom"/>
</dbReference>
<keyword evidence="5" id="KW-0645">Protease</keyword>
<evidence type="ECO:0000256" key="9">
    <source>
        <dbReference type="ARBA" id="ARBA00023180"/>
    </source>
</evidence>
<dbReference type="FunFam" id="4.10.740.10:FF:000001">
    <property type="entry name" value="vitamin K-dependent protein S"/>
    <property type="match status" value="1"/>
</dbReference>
<dbReference type="PIRSF" id="PIRSF001143">
    <property type="entry name" value="Factor_X"/>
    <property type="match status" value="1"/>
</dbReference>
<keyword evidence="7" id="KW-0106">Calcium</keyword>
<keyword evidence="4 10" id="KW-0245">EGF-like domain</keyword>
<evidence type="ECO:0000256" key="10">
    <source>
        <dbReference type="PROSITE-ProRule" id="PRU00076"/>
    </source>
</evidence>
<evidence type="ECO:0000256" key="4">
    <source>
        <dbReference type="ARBA" id="ARBA00022536"/>
    </source>
</evidence>
<keyword evidence="17" id="KW-1185">Reference proteome</keyword>
<protein>
    <submittedName>
        <fullName evidence="16">Protein Z, vitamin K-dependent plasma glycoprotein b</fullName>
    </submittedName>
</protein>
<evidence type="ECO:0000256" key="1">
    <source>
        <dbReference type="ARBA" id="ARBA00004613"/>
    </source>
</evidence>
<dbReference type="InterPro" id="IPR035972">
    <property type="entry name" value="GLA-like_dom_SF"/>
</dbReference>
<dbReference type="AlphaFoldDB" id="A0A3Q2CDG8"/>
<keyword evidence="12" id="KW-0732">Signal</keyword>
<evidence type="ECO:0000259" key="13">
    <source>
        <dbReference type="PROSITE" id="PS50026"/>
    </source>
</evidence>
<dbReference type="InterPro" id="IPR018097">
    <property type="entry name" value="EGF_Ca-bd_CS"/>
</dbReference>
<feature type="region of interest" description="Disordered" evidence="11">
    <location>
        <begin position="359"/>
        <end position="412"/>
    </location>
</feature>
<dbReference type="SUPFAM" id="SSF50494">
    <property type="entry name" value="Trypsin-like serine proteases"/>
    <property type="match status" value="1"/>
</dbReference>
<dbReference type="PROSITE" id="PS50998">
    <property type="entry name" value="GLA_2"/>
    <property type="match status" value="1"/>
</dbReference>
<evidence type="ECO:0000256" key="7">
    <source>
        <dbReference type="ARBA" id="ARBA00022837"/>
    </source>
</evidence>
<dbReference type="SMART" id="SM00179">
    <property type="entry name" value="EGF_CA"/>
    <property type="match status" value="2"/>
</dbReference>
<dbReference type="SMART" id="SM00181">
    <property type="entry name" value="EGF"/>
    <property type="match status" value="2"/>
</dbReference>
<dbReference type="GO" id="GO:0004252">
    <property type="term" value="F:serine-type endopeptidase activity"/>
    <property type="evidence" value="ECO:0007669"/>
    <property type="project" value="InterPro"/>
</dbReference>
<dbReference type="InterPro" id="IPR000152">
    <property type="entry name" value="EGF-type_Asp/Asn_hydroxyl_site"/>
</dbReference>
<evidence type="ECO:0000313" key="17">
    <source>
        <dbReference type="Proteomes" id="UP000265020"/>
    </source>
</evidence>
<keyword evidence="3" id="KW-0964">Secreted</keyword>
<dbReference type="Gene3D" id="2.10.25.10">
    <property type="entry name" value="Laminin"/>
    <property type="match status" value="2"/>
</dbReference>
<dbReference type="PROSITE" id="PS00011">
    <property type="entry name" value="GLA_1"/>
    <property type="match status" value="1"/>
</dbReference>
<feature type="disulfide bond" evidence="10">
    <location>
        <begin position="118"/>
        <end position="127"/>
    </location>
</feature>
<dbReference type="InterPro" id="IPR050442">
    <property type="entry name" value="Peptidase_S1_coag_factors"/>
</dbReference>
<feature type="compositionally biased region" description="Polar residues" evidence="11">
    <location>
        <begin position="370"/>
        <end position="387"/>
    </location>
</feature>
<dbReference type="InterPro" id="IPR009003">
    <property type="entry name" value="Peptidase_S1_PA"/>
</dbReference>
<dbReference type="InterPro" id="IPR012224">
    <property type="entry name" value="Pept_S1A_FX"/>
</dbReference>
<dbReference type="PROSITE" id="PS50240">
    <property type="entry name" value="TRYPSIN_DOM"/>
    <property type="match status" value="1"/>
</dbReference>
<comment type="subcellular location">
    <subcellularLocation>
        <location evidence="1">Secreted</location>
    </subcellularLocation>
</comment>
<keyword evidence="6" id="KW-0378">Hydrolase</keyword>